<dbReference type="InterPro" id="IPR036662">
    <property type="entry name" value="PTS_EIIA_man-typ_sf"/>
</dbReference>
<reference evidence="4 5" key="2">
    <citation type="submission" date="2017-07" db="EMBL/GenBank/DDBJ databases">
        <title>Candidatus Dactylopiibacterium carminicum, a nitrogen-fixing symbiont of the cochineal insect Dactylopius coccus and Dactylopius opuntiae (Hemiptera: Coccoidea: Dactylopiidae).</title>
        <authorList>
            <person name="Vera A."/>
        </authorList>
    </citation>
    <scope>NUCLEOTIDE SEQUENCE [LARGE SCALE GENOMIC DNA]</scope>
    <source>
        <strain evidence="4 5">NFDCM</strain>
    </source>
</reference>
<reference evidence="3 6" key="1">
    <citation type="submission" date="2016-08" db="EMBL/GenBank/DDBJ databases">
        <title>Candidatus Dactylopiibacterium carminicum genome sequence.</title>
        <authorList>
            <person name="Ramirez-Puebla S.T."/>
            <person name="Ormeno-Orrillo E."/>
            <person name="Vera-Ponce De Leon A."/>
            <person name="Luis L."/>
            <person name="Sanchez-Flores A."/>
            <person name="Monica R."/>
            <person name="Martinez-Romero E."/>
        </authorList>
    </citation>
    <scope>NUCLEOTIDE SEQUENCE [LARGE SCALE GENOMIC DNA]</scope>
    <source>
        <strain evidence="3">END1</strain>
    </source>
</reference>
<proteinExistence type="predicted"/>
<dbReference type="Proteomes" id="UP000216107">
    <property type="component" value="Unassembled WGS sequence"/>
</dbReference>
<sequence>MIGILLITHGSLGDALIDCAIHVLNRRPVNLKALAVAADEDPAAVLHEAQHLLVSLDEGEGVLVMTDIYGATPANIAMRLLRPGHVECVAGVNVPMLLRVLTYCEKHDIDALCRKAVSGGCEGVHHFKGSI</sequence>
<name>A0A272EWW0_9RHOO</name>
<dbReference type="EMBL" id="MDUX01000010">
    <property type="protein sequence ID" value="KAF7600008.1"/>
    <property type="molecule type" value="Genomic_DNA"/>
</dbReference>
<evidence type="ECO:0000313" key="6">
    <source>
        <dbReference type="Proteomes" id="UP000623509"/>
    </source>
</evidence>
<dbReference type="PANTHER" id="PTHR33799:SF1">
    <property type="entry name" value="PTS SYSTEM MANNOSE-SPECIFIC EIIAB COMPONENT-RELATED"/>
    <property type="match status" value="1"/>
</dbReference>
<dbReference type="Pfam" id="PF03610">
    <property type="entry name" value="EIIA-man"/>
    <property type="match status" value="1"/>
</dbReference>
<dbReference type="Proteomes" id="UP000623509">
    <property type="component" value="Unassembled WGS sequence"/>
</dbReference>
<dbReference type="RefSeq" id="WP_095523721.1">
    <property type="nucleotide sequence ID" value="NZ_MDUX01000010.1"/>
</dbReference>
<dbReference type="InterPro" id="IPR004701">
    <property type="entry name" value="PTS_EIIA_man-typ"/>
</dbReference>
<protein>
    <submittedName>
        <fullName evidence="4">PTS fructose transporter subunit IIA</fullName>
    </submittedName>
</protein>
<feature type="domain" description="PTS EIIA type-4" evidence="2">
    <location>
        <begin position="1"/>
        <end position="124"/>
    </location>
</feature>
<dbReference type="SUPFAM" id="SSF53062">
    <property type="entry name" value="PTS system fructose IIA component-like"/>
    <property type="match status" value="1"/>
</dbReference>
<evidence type="ECO:0000313" key="4">
    <source>
        <dbReference type="EMBL" id="PAS94602.1"/>
    </source>
</evidence>
<evidence type="ECO:0000256" key="1">
    <source>
        <dbReference type="ARBA" id="ARBA00022679"/>
    </source>
</evidence>
<evidence type="ECO:0000313" key="5">
    <source>
        <dbReference type="Proteomes" id="UP000216107"/>
    </source>
</evidence>
<keyword evidence="1" id="KW-0808">Transferase</keyword>
<dbReference type="PROSITE" id="PS51096">
    <property type="entry name" value="PTS_EIIA_TYPE_4"/>
    <property type="match status" value="1"/>
</dbReference>
<organism evidence="4 5">
    <name type="scientific">Candidatus Dactylopiibacterium carminicum</name>
    <dbReference type="NCBI Taxonomy" id="857335"/>
    <lineage>
        <taxon>Bacteria</taxon>
        <taxon>Pseudomonadati</taxon>
        <taxon>Pseudomonadota</taxon>
        <taxon>Betaproteobacteria</taxon>
        <taxon>Rhodocyclales</taxon>
        <taxon>Rhodocyclaceae</taxon>
        <taxon>Candidatus Dactylopiibacterium</taxon>
    </lineage>
</organism>
<keyword evidence="6" id="KW-1185">Reference proteome</keyword>
<dbReference type="GO" id="GO:0016740">
    <property type="term" value="F:transferase activity"/>
    <property type="evidence" value="ECO:0007669"/>
    <property type="project" value="UniProtKB-KW"/>
</dbReference>
<comment type="caution">
    <text evidence="4">The sequence shown here is derived from an EMBL/GenBank/DDBJ whole genome shotgun (WGS) entry which is preliminary data.</text>
</comment>
<dbReference type="OrthoDB" id="8795346at2"/>
<dbReference type="PANTHER" id="PTHR33799">
    <property type="entry name" value="PTS PERMEASE-RELATED-RELATED"/>
    <property type="match status" value="1"/>
</dbReference>
<dbReference type="Gene3D" id="3.40.50.510">
    <property type="entry name" value="Phosphotransferase system, mannose-type IIA component"/>
    <property type="match status" value="1"/>
</dbReference>
<evidence type="ECO:0000313" key="3">
    <source>
        <dbReference type="EMBL" id="KAF7600008.1"/>
    </source>
</evidence>
<dbReference type="InterPro" id="IPR051471">
    <property type="entry name" value="Bacterial_PTS_sugar_comp"/>
</dbReference>
<dbReference type="GO" id="GO:0009401">
    <property type="term" value="P:phosphoenolpyruvate-dependent sugar phosphotransferase system"/>
    <property type="evidence" value="ECO:0007669"/>
    <property type="project" value="InterPro"/>
</dbReference>
<dbReference type="AlphaFoldDB" id="A0A272EWW0"/>
<dbReference type="EMBL" id="NMRN01000006">
    <property type="protein sequence ID" value="PAS94602.1"/>
    <property type="molecule type" value="Genomic_DNA"/>
</dbReference>
<gene>
    <name evidence="3" type="ORF">BGI27_04500</name>
    <name evidence="4" type="ORF">CGU29_03495</name>
</gene>
<evidence type="ECO:0000259" key="2">
    <source>
        <dbReference type="PROSITE" id="PS51096"/>
    </source>
</evidence>
<dbReference type="GO" id="GO:0016020">
    <property type="term" value="C:membrane"/>
    <property type="evidence" value="ECO:0007669"/>
    <property type="project" value="InterPro"/>
</dbReference>
<accession>A0A272EWW0</accession>